<dbReference type="Proteomes" id="UP000694257">
    <property type="component" value="Chromosome"/>
</dbReference>
<name>A0ABX8RX67_NOCIO</name>
<proteinExistence type="predicted"/>
<feature type="transmembrane region" description="Helical" evidence="1">
    <location>
        <begin position="12"/>
        <end position="35"/>
    </location>
</feature>
<accession>A0ABX8RX67</accession>
<feature type="transmembrane region" description="Helical" evidence="1">
    <location>
        <begin position="200"/>
        <end position="223"/>
    </location>
</feature>
<organism evidence="2 3">
    <name type="scientific">Nocardia iowensis</name>
    <dbReference type="NCBI Taxonomy" id="204891"/>
    <lineage>
        <taxon>Bacteria</taxon>
        <taxon>Bacillati</taxon>
        <taxon>Actinomycetota</taxon>
        <taxon>Actinomycetes</taxon>
        <taxon>Mycobacteriales</taxon>
        <taxon>Nocardiaceae</taxon>
        <taxon>Nocardia</taxon>
    </lineage>
</organism>
<keyword evidence="3" id="KW-1185">Reference proteome</keyword>
<evidence type="ECO:0000256" key="1">
    <source>
        <dbReference type="SAM" id="Phobius"/>
    </source>
</evidence>
<sequence length="232" mass="24168">MTATTERAGAWPFSRIGGFAALGFAFVIVGANLIIEPAGMPVVGADIDEVNTFFTTKAGLAEFAMALTPIAWVCATVFGAAAVAVLWPRERAAGSGWSLLGFAGLLLQNATFAGIVAIRLALSATTDHTATATAGLWAFHNALFALNGTFLATALLGLSLGGFRTGLIRRWHAVLGLTSATGLFTSALLTPAIIDHAGPLALLSLVSWLLWVVWLVTYGVTLLRLRHAPIPA</sequence>
<feature type="transmembrane region" description="Helical" evidence="1">
    <location>
        <begin position="99"/>
        <end position="122"/>
    </location>
</feature>
<feature type="transmembrane region" description="Helical" evidence="1">
    <location>
        <begin position="142"/>
        <end position="161"/>
    </location>
</feature>
<dbReference type="RefSeq" id="WP_218475661.1">
    <property type="nucleotide sequence ID" value="NZ_BAABJN010000001.1"/>
</dbReference>
<keyword evidence="1" id="KW-0472">Membrane</keyword>
<feature type="transmembrane region" description="Helical" evidence="1">
    <location>
        <begin position="173"/>
        <end position="194"/>
    </location>
</feature>
<reference evidence="2 3" key="1">
    <citation type="submission" date="2021-07" db="EMBL/GenBank/DDBJ databases">
        <title>Whole Genome Sequence of Nocardia Iowensis.</title>
        <authorList>
            <person name="Lamm A."/>
            <person name="Collins-Fairclough A.M."/>
            <person name="Bunk B."/>
            <person name="Sproer C."/>
        </authorList>
    </citation>
    <scope>NUCLEOTIDE SEQUENCE [LARGE SCALE GENOMIC DNA]</scope>
    <source>
        <strain evidence="2 3">NRRL 5646</strain>
    </source>
</reference>
<keyword evidence="1" id="KW-1133">Transmembrane helix</keyword>
<keyword evidence="1" id="KW-0812">Transmembrane</keyword>
<protein>
    <recommendedName>
        <fullName evidence="4">DUF4386 family protein</fullName>
    </recommendedName>
</protein>
<evidence type="ECO:0000313" key="3">
    <source>
        <dbReference type="Proteomes" id="UP000694257"/>
    </source>
</evidence>
<dbReference type="EMBL" id="CP078145">
    <property type="protein sequence ID" value="QXN93567.1"/>
    <property type="molecule type" value="Genomic_DNA"/>
</dbReference>
<feature type="transmembrane region" description="Helical" evidence="1">
    <location>
        <begin position="63"/>
        <end position="87"/>
    </location>
</feature>
<evidence type="ECO:0008006" key="4">
    <source>
        <dbReference type="Google" id="ProtNLM"/>
    </source>
</evidence>
<gene>
    <name evidence="2" type="ORF">KV110_11080</name>
</gene>
<evidence type="ECO:0000313" key="2">
    <source>
        <dbReference type="EMBL" id="QXN93567.1"/>
    </source>
</evidence>